<organism evidence="2 3">
    <name type="scientific">Asanoa ferruginea</name>
    <dbReference type="NCBI Taxonomy" id="53367"/>
    <lineage>
        <taxon>Bacteria</taxon>
        <taxon>Bacillati</taxon>
        <taxon>Actinomycetota</taxon>
        <taxon>Actinomycetes</taxon>
        <taxon>Micromonosporales</taxon>
        <taxon>Micromonosporaceae</taxon>
        <taxon>Asanoa</taxon>
    </lineage>
</organism>
<reference evidence="2 3" key="1">
    <citation type="submission" date="2018-08" db="EMBL/GenBank/DDBJ databases">
        <title>Sequencing the genomes of 1000 actinobacteria strains.</title>
        <authorList>
            <person name="Klenk H.-P."/>
        </authorList>
    </citation>
    <scope>NUCLEOTIDE SEQUENCE [LARGE SCALE GENOMIC DNA]</scope>
    <source>
        <strain evidence="2 3">DSM 44099</strain>
    </source>
</reference>
<sequence length="161" mass="16076">MDLSMLSAATSGAAAGAAGCAALDATTYLDMAVRGRPASDVPAETAAALVKQLHVDVPGENSKRKNRLNGLGGLAGGLTGIGVGAAFGVLHGLGWRPPLPVGAALAGLGAMALSDAGLAGLRVSDPRTWSTTDWLSDLIPHLVYGAVTYATLTALERSGRS</sequence>
<comment type="caution">
    <text evidence="2">The sequence shown here is derived from an EMBL/GenBank/DDBJ whole genome shotgun (WGS) entry which is preliminary data.</text>
</comment>
<keyword evidence="3" id="KW-1185">Reference proteome</keyword>
<evidence type="ECO:0000313" key="3">
    <source>
        <dbReference type="Proteomes" id="UP000256913"/>
    </source>
</evidence>
<evidence type="ECO:0000256" key="1">
    <source>
        <dbReference type="SAM" id="Phobius"/>
    </source>
</evidence>
<feature type="transmembrane region" description="Helical" evidence="1">
    <location>
        <begin position="71"/>
        <end position="92"/>
    </location>
</feature>
<proteinExistence type="predicted"/>
<gene>
    <name evidence="2" type="ORF">DFJ67_6184</name>
</gene>
<protein>
    <recommendedName>
        <fullName evidence="4">DUF1440 domain-containing protein</fullName>
    </recommendedName>
</protein>
<dbReference type="EMBL" id="QUMQ01000001">
    <property type="protein sequence ID" value="REG00135.1"/>
    <property type="molecule type" value="Genomic_DNA"/>
</dbReference>
<keyword evidence="1" id="KW-0812">Transmembrane</keyword>
<name>A0A3D9ZU60_9ACTN</name>
<feature type="transmembrane region" description="Helical" evidence="1">
    <location>
        <begin position="99"/>
        <end position="118"/>
    </location>
</feature>
<keyword evidence="1" id="KW-0472">Membrane</keyword>
<accession>A0A3D9ZU60</accession>
<evidence type="ECO:0008006" key="4">
    <source>
        <dbReference type="Google" id="ProtNLM"/>
    </source>
</evidence>
<keyword evidence="1" id="KW-1133">Transmembrane helix</keyword>
<dbReference type="RefSeq" id="WP_239096989.1">
    <property type="nucleotide sequence ID" value="NZ_BONB01000003.1"/>
</dbReference>
<dbReference type="AlphaFoldDB" id="A0A3D9ZU60"/>
<dbReference type="Proteomes" id="UP000256913">
    <property type="component" value="Unassembled WGS sequence"/>
</dbReference>
<evidence type="ECO:0000313" key="2">
    <source>
        <dbReference type="EMBL" id="REG00135.1"/>
    </source>
</evidence>